<keyword evidence="7" id="KW-1185">Reference proteome</keyword>
<sequence>MDIMSIDIYNLLGISFDSTEKQIRQAYRKKCLKCHPDKCPGDSKAAEEFKRLGDCLALLFDPVARSKYDRILKSKIELAKRHSERDSKRKILIQDIERREKEAQNISTKTRDEMAHHSFMERIRKENAAILKEENERVAGILKENLEDQSPIVQVQWNPKDQAIFTAEFIRTTFCRFGCVKNIVLGSEKKKTRSALVEFEGSKSVNMSGIDLYVRACQYDINLKWLVLPKSNDLSLEDFESRVFAKLNSVQ</sequence>
<keyword evidence="3" id="KW-0963">Cytoplasm</keyword>
<keyword evidence="4" id="KW-0143">Chaperone</keyword>
<name>A0A6P7TZQ1_9MOLL</name>
<protein>
    <submittedName>
        <fullName evidence="8">DnaJ homolog subfamily C member 17-like</fullName>
    </submittedName>
</protein>
<dbReference type="Pfam" id="PF00226">
    <property type="entry name" value="DnaJ"/>
    <property type="match status" value="1"/>
</dbReference>
<evidence type="ECO:0000256" key="3">
    <source>
        <dbReference type="ARBA" id="ARBA00022490"/>
    </source>
</evidence>
<evidence type="ECO:0000259" key="6">
    <source>
        <dbReference type="PROSITE" id="PS50076"/>
    </source>
</evidence>
<comment type="subcellular location">
    <subcellularLocation>
        <location evidence="2">Cytoplasm</location>
    </subcellularLocation>
    <subcellularLocation>
        <location evidence="1">Nucleus</location>
    </subcellularLocation>
</comment>
<keyword evidence="5" id="KW-0539">Nucleus</keyword>
<dbReference type="RefSeq" id="XP_029654737.1">
    <property type="nucleotide sequence ID" value="XM_029798877.1"/>
</dbReference>
<gene>
    <name evidence="8" type="primary">LOC115228246</name>
</gene>
<reference evidence="8" key="1">
    <citation type="submission" date="2025-08" db="UniProtKB">
        <authorList>
            <consortium name="RefSeq"/>
        </authorList>
    </citation>
    <scope>IDENTIFICATION</scope>
</reference>
<dbReference type="AlphaFoldDB" id="A0A6P7TZQ1"/>
<evidence type="ECO:0000256" key="1">
    <source>
        <dbReference type="ARBA" id="ARBA00004123"/>
    </source>
</evidence>
<dbReference type="PANTHER" id="PTHR44313:SF1">
    <property type="entry name" value="DNAJ HOMOLOG SUBFAMILY C MEMBER 17"/>
    <property type="match status" value="1"/>
</dbReference>
<dbReference type="PRINTS" id="PR00625">
    <property type="entry name" value="JDOMAIN"/>
</dbReference>
<dbReference type="GO" id="GO:0005681">
    <property type="term" value="C:spliceosomal complex"/>
    <property type="evidence" value="ECO:0007669"/>
    <property type="project" value="TreeGrafter"/>
</dbReference>
<dbReference type="KEGG" id="osn:115228246"/>
<dbReference type="PROSITE" id="PS50076">
    <property type="entry name" value="DNAJ_2"/>
    <property type="match status" value="1"/>
</dbReference>
<dbReference type="InterPro" id="IPR036869">
    <property type="entry name" value="J_dom_sf"/>
</dbReference>
<dbReference type="Proteomes" id="UP000515154">
    <property type="component" value="Unplaced"/>
</dbReference>
<evidence type="ECO:0000256" key="5">
    <source>
        <dbReference type="ARBA" id="ARBA00023242"/>
    </source>
</evidence>
<evidence type="ECO:0000313" key="8">
    <source>
        <dbReference type="RefSeq" id="XP_029654737.1"/>
    </source>
</evidence>
<dbReference type="SUPFAM" id="SSF46565">
    <property type="entry name" value="Chaperone J-domain"/>
    <property type="match status" value="1"/>
</dbReference>
<dbReference type="PANTHER" id="PTHR44313">
    <property type="entry name" value="DNAJ HOMOLOG SUBFAMILY C MEMBER 17"/>
    <property type="match status" value="1"/>
</dbReference>
<evidence type="ECO:0000313" key="7">
    <source>
        <dbReference type="Proteomes" id="UP000515154"/>
    </source>
</evidence>
<proteinExistence type="predicted"/>
<feature type="domain" description="J" evidence="6">
    <location>
        <begin position="7"/>
        <end position="72"/>
    </location>
</feature>
<dbReference type="CDD" id="cd06257">
    <property type="entry name" value="DnaJ"/>
    <property type="match status" value="1"/>
</dbReference>
<dbReference type="SMART" id="SM00271">
    <property type="entry name" value="DnaJ"/>
    <property type="match status" value="1"/>
</dbReference>
<dbReference type="Gene3D" id="1.10.287.110">
    <property type="entry name" value="DnaJ domain"/>
    <property type="match status" value="1"/>
</dbReference>
<accession>A0A6P7TZQ1</accession>
<dbReference type="GO" id="GO:0005737">
    <property type="term" value="C:cytoplasm"/>
    <property type="evidence" value="ECO:0007669"/>
    <property type="project" value="UniProtKB-SubCell"/>
</dbReference>
<dbReference type="Gene3D" id="3.30.70.330">
    <property type="match status" value="1"/>
</dbReference>
<dbReference type="InterPro" id="IPR012677">
    <property type="entry name" value="Nucleotide-bd_a/b_plait_sf"/>
</dbReference>
<evidence type="ECO:0000256" key="2">
    <source>
        <dbReference type="ARBA" id="ARBA00004496"/>
    </source>
</evidence>
<evidence type="ECO:0000256" key="4">
    <source>
        <dbReference type="ARBA" id="ARBA00023186"/>
    </source>
</evidence>
<dbReference type="GO" id="GO:0000390">
    <property type="term" value="P:spliceosomal complex disassembly"/>
    <property type="evidence" value="ECO:0007669"/>
    <property type="project" value="TreeGrafter"/>
</dbReference>
<organism evidence="7 8">
    <name type="scientific">Octopus sinensis</name>
    <name type="common">East Asian common octopus</name>
    <dbReference type="NCBI Taxonomy" id="2607531"/>
    <lineage>
        <taxon>Eukaryota</taxon>
        <taxon>Metazoa</taxon>
        <taxon>Spiralia</taxon>
        <taxon>Lophotrochozoa</taxon>
        <taxon>Mollusca</taxon>
        <taxon>Cephalopoda</taxon>
        <taxon>Coleoidea</taxon>
        <taxon>Octopodiformes</taxon>
        <taxon>Octopoda</taxon>
        <taxon>Incirrata</taxon>
        <taxon>Octopodidae</taxon>
        <taxon>Octopus</taxon>
    </lineage>
</organism>
<dbReference type="InterPro" id="IPR001623">
    <property type="entry name" value="DnaJ_domain"/>
</dbReference>
<dbReference type="InterPro" id="IPR052094">
    <property type="entry name" value="Pre-mRNA-splicing_ERAD"/>
</dbReference>